<evidence type="ECO:0000256" key="8">
    <source>
        <dbReference type="ARBA" id="ARBA00023125"/>
    </source>
</evidence>
<proteinExistence type="inferred from homology"/>
<keyword evidence="4 9" id="KW-0963">Cytoplasm</keyword>
<dbReference type="PROSITE" id="PS00617">
    <property type="entry name" value="RECF_1"/>
    <property type="match status" value="1"/>
</dbReference>
<dbReference type="PROSITE" id="PS00618">
    <property type="entry name" value="RECF_2"/>
    <property type="match status" value="1"/>
</dbReference>
<dbReference type="Pfam" id="PF02463">
    <property type="entry name" value="SMC_N"/>
    <property type="match status" value="1"/>
</dbReference>
<dbReference type="GO" id="GO:0006302">
    <property type="term" value="P:double-strand break repair"/>
    <property type="evidence" value="ECO:0007669"/>
    <property type="project" value="TreeGrafter"/>
</dbReference>
<keyword evidence="9 10" id="KW-0234">DNA repair</keyword>
<dbReference type="Proteomes" id="UP000245474">
    <property type="component" value="Unassembled WGS sequence"/>
</dbReference>
<keyword evidence="8 9" id="KW-0238">DNA-binding</keyword>
<evidence type="ECO:0000313" key="13">
    <source>
        <dbReference type="Proteomes" id="UP000245474"/>
    </source>
</evidence>
<comment type="similarity">
    <text evidence="2 9 10">Belongs to the RecF family.</text>
</comment>
<dbReference type="Gene3D" id="1.20.1050.90">
    <property type="entry name" value="RecF/RecN/SMC, N-terminal domain"/>
    <property type="match status" value="1"/>
</dbReference>
<evidence type="ECO:0000256" key="3">
    <source>
        <dbReference type="ARBA" id="ARBA00020170"/>
    </source>
</evidence>
<evidence type="ECO:0000256" key="10">
    <source>
        <dbReference type="RuleBase" id="RU000578"/>
    </source>
</evidence>
<evidence type="ECO:0000256" key="6">
    <source>
        <dbReference type="ARBA" id="ARBA00022741"/>
    </source>
</evidence>
<evidence type="ECO:0000313" key="12">
    <source>
        <dbReference type="EMBL" id="PWG63389.1"/>
    </source>
</evidence>
<keyword evidence="6 9" id="KW-0547">Nucleotide-binding</keyword>
<organism evidence="12 13">
    <name type="scientific">Sediminicurvatus halobius</name>
    <dbReference type="NCBI Taxonomy" id="2182432"/>
    <lineage>
        <taxon>Bacteria</taxon>
        <taxon>Pseudomonadati</taxon>
        <taxon>Pseudomonadota</taxon>
        <taxon>Gammaproteobacteria</taxon>
        <taxon>Chromatiales</taxon>
        <taxon>Ectothiorhodospiraceae</taxon>
        <taxon>Sediminicurvatus</taxon>
    </lineage>
</organism>
<dbReference type="OrthoDB" id="9803889at2"/>
<evidence type="ECO:0000256" key="1">
    <source>
        <dbReference type="ARBA" id="ARBA00004496"/>
    </source>
</evidence>
<dbReference type="Gene3D" id="3.40.50.300">
    <property type="entry name" value="P-loop containing nucleotide triphosphate hydrolases"/>
    <property type="match status" value="1"/>
</dbReference>
<evidence type="ECO:0000256" key="2">
    <source>
        <dbReference type="ARBA" id="ARBA00008016"/>
    </source>
</evidence>
<comment type="subcellular location">
    <subcellularLocation>
        <location evidence="1 9 10">Cytoplasm</location>
    </subcellularLocation>
</comment>
<keyword evidence="13" id="KW-1185">Reference proteome</keyword>
<dbReference type="InterPro" id="IPR001238">
    <property type="entry name" value="DNA-binding_RecF"/>
</dbReference>
<keyword evidence="9 10" id="KW-0227">DNA damage</keyword>
<evidence type="ECO:0000256" key="9">
    <source>
        <dbReference type="HAMAP-Rule" id="MF_00365"/>
    </source>
</evidence>
<evidence type="ECO:0000256" key="5">
    <source>
        <dbReference type="ARBA" id="ARBA00022705"/>
    </source>
</evidence>
<dbReference type="InterPro" id="IPR018078">
    <property type="entry name" value="DNA-binding_RecF_CS"/>
</dbReference>
<feature type="domain" description="RecF/RecN/SMC N-terminal" evidence="11">
    <location>
        <begin position="3"/>
        <end position="338"/>
    </location>
</feature>
<dbReference type="GO" id="GO:0003697">
    <property type="term" value="F:single-stranded DNA binding"/>
    <property type="evidence" value="ECO:0007669"/>
    <property type="project" value="UniProtKB-UniRule"/>
</dbReference>
<protein>
    <recommendedName>
        <fullName evidence="3 9">DNA replication and repair protein RecF</fullName>
    </recommendedName>
</protein>
<comment type="caution">
    <text evidence="12">The sequence shown here is derived from an EMBL/GenBank/DDBJ whole genome shotgun (WGS) entry which is preliminary data.</text>
</comment>
<reference evidence="12 13" key="1">
    <citation type="submission" date="2018-05" db="EMBL/GenBank/DDBJ databases">
        <title>Spiribacter halobius sp. nov., a moderately halophilic bacterium isolated from marine solar saltern.</title>
        <authorList>
            <person name="Zheng W.-S."/>
            <person name="Lu D.-C."/>
            <person name="Du Z.-J."/>
        </authorList>
    </citation>
    <scope>NUCLEOTIDE SEQUENCE [LARGE SCALE GENOMIC DNA]</scope>
    <source>
        <strain evidence="12 13">E85</strain>
    </source>
</reference>
<keyword evidence="7 9" id="KW-0067">ATP-binding</keyword>
<keyword evidence="5 9" id="KW-0235">DNA replication</keyword>
<evidence type="ECO:0000256" key="7">
    <source>
        <dbReference type="ARBA" id="ARBA00022840"/>
    </source>
</evidence>
<dbReference type="GO" id="GO:0000731">
    <property type="term" value="P:DNA synthesis involved in DNA repair"/>
    <property type="evidence" value="ECO:0007669"/>
    <property type="project" value="TreeGrafter"/>
</dbReference>
<dbReference type="InterPro" id="IPR027417">
    <property type="entry name" value="P-loop_NTPase"/>
</dbReference>
<dbReference type="AlphaFoldDB" id="A0A2U2N337"/>
<dbReference type="SUPFAM" id="SSF52540">
    <property type="entry name" value="P-loop containing nucleoside triphosphate hydrolases"/>
    <property type="match status" value="1"/>
</dbReference>
<name>A0A2U2N337_9GAMM</name>
<keyword evidence="9 10" id="KW-0742">SOS response</keyword>
<sequence>MALIRFEVQGFRNLEPTAVEFSPGVNVIHGANAAGKTSLLEAIHFLARARSFATTRVPRLVQRGRADGLWVRGEVDVAGSVHRLGVGWREHRVQVRLNGGDVGALSEAAWLLPVQVINTEAQRLLTDGPPVRRSFLNWGVFHVEHRFRDDWRRYQRALRQRNAALRVGDARLAAAWEPELASAGEAVDGARQRFLETLNGSFQERAAAWLGGVPMGWRYRRGWSGEQGLAEALATGRERELQQGYTLYGPHRADLRLLAEGVDAAWRLSRGQQKLAVIALRLAEVDRLLSAGGARPLVLVDDLPAELDSAHRRRVLDALFGTQAQVFVTSIERDALPSLPEARVFHVEHGIYRREA</sequence>
<dbReference type="GO" id="GO:0005737">
    <property type="term" value="C:cytoplasm"/>
    <property type="evidence" value="ECO:0007669"/>
    <property type="project" value="UniProtKB-SubCell"/>
</dbReference>
<comment type="function">
    <text evidence="9 10">The RecF protein is involved in DNA metabolism; it is required for DNA replication and normal SOS inducibility. RecF binds preferentially to single-stranded, linear DNA. It also seems to bind ATP.</text>
</comment>
<dbReference type="GO" id="GO:0009432">
    <property type="term" value="P:SOS response"/>
    <property type="evidence" value="ECO:0007669"/>
    <property type="project" value="UniProtKB-UniRule"/>
</dbReference>
<gene>
    <name evidence="9" type="primary">recF</name>
    <name evidence="12" type="ORF">DEM34_08760</name>
</gene>
<dbReference type="InterPro" id="IPR042174">
    <property type="entry name" value="RecF_2"/>
</dbReference>
<accession>A0A2U2N337</accession>
<feature type="binding site" evidence="9">
    <location>
        <begin position="30"/>
        <end position="37"/>
    </location>
    <ligand>
        <name>ATP</name>
        <dbReference type="ChEBI" id="CHEBI:30616"/>
    </ligand>
</feature>
<evidence type="ECO:0000256" key="4">
    <source>
        <dbReference type="ARBA" id="ARBA00022490"/>
    </source>
</evidence>
<dbReference type="PANTHER" id="PTHR32182">
    <property type="entry name" value="DNA REPLICATION AND REPAIR PROTEIN RECF"/>
    <property type="match status" value="1"/>
</dbReference>
<dbReference type="GO" id="GO:0006260">
    <property type="term" value="P:DNA replication"/>
    <property type="evidence" value="ECO:0007669"/>
    <property type="project" value="UniProtKB-UniRule"/>
</dbReference>
<dbReference type="InterPro" id="IPR003395">
    <property type="entry name" value="RecF/RecN/SMC_N"/>
</dbReference>
<evidence type="ECO:0000259" key="11">
    <source>
        <dbReference type="Pfam" id="PF02463"/>
    </source>
</evidence>
<dbReference type="NCBIfam" id="TIGR00611">
    <property type="entry name" value="recf"/>
    <property type="match status" value="1"/>
</dbReference>
<dbReference type="RefSeq" id="WP_109678315.1">
    <property type="nucleotide sequence ID" value="NZ_CP086615.1"/>
</dbReference>
<dbReference type="EMBL" id="QFFI01000011">
    <property type="protein sequence ID" value="PWG63389.1"/>
    <property type="molecule type" value="Genomic_DNA"/>
</dbReference>
<dbReference type="GO" id="GO:0005524">
    <property type="term" value="F:ATP binding"/>
    <property type="evidence" value="ECO:0007669"/>
    <property type="project" value="UniProtKB-UniRule"/>
</dbReference>
<dbReference type="PANTHER" id="PTHR32182:SF0">
    <property type="entry name" value="DNA REPLICATION AND REPAIR PROTEIN RECF"/>
    <property type="match status" value="1"/>
</dbReference>
<dbReference type="HAMAP" id="MF_00365">
    <property type="entry name" value="RecF"/>
    <property type="match status" value="1"/>
</dbReference>